<evidence type="ECO:0000313" key="2">
    <source>
        <dbReference type="Proteomes" id="UP000232722"/>
    </source>
</evidence>
<dbReference type="AlphaFoldDB" id="A0A2N0NBH0"/>
<dbReference type="EMBL" id="LLXJ01013246">
    <property type="protein sequence ID" value="PKB91910.1"/>
    <property type="molecule type" value="Genomic_DNA"/>
</dbReference>
<dbReference type="Proteomes" id="UP000232722">
    <property type="component" value="Unassembled WGS sequence"/>
</dbReference>
<reference evidence="1 2" key="2">
    <citation type="submission" date="2017-09" db="EMBL/GenBank/DDBJ databases">
        <title>Extensive intraspecific genome diversity in a model arbuscular mycorrhizal fungus.</title>
        <authorList>
            <person name="Chen E.C."/>
            <person name="Morin E."/>
            <person name="Beaudet D."/>
            <person name="Noel J."/>
            <person name="Ndikumana S."/>
            <person name="Charron P."/>
            <person name="St-Onge C."/>
            <person name="Giorgi J."/>
            <person name="Grigoriev I.V."/>
            <person name="Roux C."/>
            <person name="Martin F.M."/>
            <person name="Corradi N."/>
        </authorList>
    </citation>
    <scope>NUCLEOTIDE SEQUENCE [LARGE SCALE GENOMIC DNA]</scope>
    <source>
        <strain evidence="1 2">A5</strain>
    </source>
</reference>
<gene>
    <name evidence="1" type="ORF">RhiirA5_446992</name>
</gene>
<accession>A0A2N0NBH0</accession>
<organism evidence="1 2">
    <name type="scientific">Rhizophagus irregularis</name>
    <dbReference type="NCBI Taxonomy" id="588596"/>
    <lineage>
        <taxon>Eukaryota</taxon>
        <taxon>Fungi</taxon>
        <taxon>Fungi incertae sedis</taxon>
        <taxon>Mucoromycota</taxon>
        <taxon>Glomeromycotina</taxon>
        <taxon>Glomeromycetes</taxon>
        <taxon>Glomerales</taxon>
        <taxon>Glomeraceae</taxon>
        <taxon>Rhizophagus</taxon>
    </lineage>
</organism>
<name>A0A2N0NBH0_9GLOM</name>
<comment type="caution">
    <text evidence="1">The sequence shown here is derived from an EMBL/GenBank/DDBJ whole genome shotgun (WGS) entry which is preliminary data.</text>
</comment>
<sequence length="178" mass="20380">LSSAEEFLSFLKKIAEHDIKNLINDVDDNSDEKLIQEDTVSSLIQVKQFLFPLMNKNMESISDLLKELLNVIKKNHTLGEKIALCNSSNMALQNMYNNIQNRGEVTKEKIRNVVLNGTFTFTRDQKEDKCLVSLQYPSKSNVKYNLNEILDLRGRALLIAKPKNSDMINNKEAEMSKD</sequence>
<evidence type="ECO:0000313" key="1">
    <source>
        <dbReference type="EMBL" id="PKB91910.1"/>
    </source>
</evidence>
<protein>
    <submittedName>
        <fullName evidence="1">Uncharacterized protein</fullName>
    </submittedName>
</protein>
<proteinExistence type="predicted"/>
<feature type="non-terminal residue" evidence="1">
    <location>
        <position position="178"/>
    </location>
</feature>
<reference evidence="1 2" key="1">
    <citation type="submission" date="2016-04" db="EMBL/GenBank/DDBJ databases">
        <title>Genome analyses suggest a sexual origin of heterokaryosis in a supposedly ancient asexual fungus.</title>
        <authorList>
            <person name="Ropars J."/>
            <person name="Sedzielewska K."/>
            <person name="Noel J."/>
            <person name="Charron P."/>
            <person name="Farinelli L."/>
            <person name="Marton T."/>
            <person name="Kruger M."/>
            <person name="Pelin A."/>
            <person name="Brachmann A."/>
            <person name="Corradi N."/>
        </authorList>
    </citation>
    <scope>NUCLEOTIDE SEQUENCE [LARGE SCALE GENOMIC DNA]</scope>
    <source>
        <strain evidence="1 2">A5</strain>
    </source>
</reference>
<feature type="non-terminal residue" evidence="1">
    <location>
        <position position="1"/>
    </location>
</feature>